<sequence length="191" mass="20937">MLATAARWAAKKGKPKMAPIELPAPPEQAQSITRTIFDVVREHGPLTISDVWDHVKASLTSTGRIRARALNYDPDIYWRDTYVVSVPFFAMLSAEMTLGWAAKGAFATSNLYSFTTGDGYECVTGVDAVEERVKEEEPNAEERDGDGRSGAPQGRATVASDAPKSARGLKLALSTYILDLDLDCRYKVKLH</sequence>
<dbReference type="Gramene" id="BGIOSGA028530-TA">
    <property type="protein sequence ID" value="BGIOSGA028530-PA"/>
    <property type="gene ID" value="BGIOSGA028530"/>
</dbReference>
<dbReference type="Proteomes" id="UP000007015">
    <property type="component" value="Chromosome 8"/>
</dbReference>
<dbReference type="HOGENOM" id="CLU_1423651_0_0_1"/>
<organism evidence="2 3">
    <name type="scientific">Oryza sativa subsp. indica</name>
    <name type="common">Rice</name>
    <dbReference type="NCBI Taxonomy" id="39946"/>
    <lineage>
        <taxon>Eukaryota</taxon>
        <taxon>Viridiplantae</taxon>
        <taxon>Streptophyta</taxon>
        <taxon>Embryophyta</taxon>
        <taxon>Tracheophyta</taxon>
        <taxon>Spermatophyta</taxon>
        <taxon>Magnoliopsida</taxon>
        <taxon>Liliopsida</taxon>
        <taxon>Poales</taxon>
        <taxon>Poaceae</taxon>
        <taxon>BOP clade</taxon>
        <taxon>Oryzoideae</taxon>
        <taxon>Oryzeae</taxon>
        <taxon>Oryzinae</taxon>
        <taxon>Oryza</taxon>
        <taxon>Oryza sativa</taxon>
    </lineage>
</organism>
<dbReference type="STRING" id="39946.B8BA20"/>
<dbReference type="AlphaFoldDB" id="B8BA20"/>
<dbReference type="EMBL" id="CM000133">
    <property type="protein sequence ID" value="EEC83459.1"/>
    <property type="molecule type" value="Genomic_DNA"/>
</dbReference>
<reference evidence="2 3" key="1">
    <citation type="journal article" date="2005" name="PLoS Biol.">
        <title>The genomes of Oryza sativa: a history of duplications.</title>
        <authorList>
            <person name="Yu J."/>
            <person name="Wang J."/>
            <person name="Lin W."/>
            <person name="Li S."/>
            <person name="Li H."/>
            <person name="Zhou J."/>
            <person name="Ni P."/>
            <person name="Dong W."/>
            <person name="Hu S."/>
            <person name="Zeng C."/>
            <person name="Zhang J."/>
            <person name="Zhang Y."/>
            <person name="Li R."/>
            <person name="Xu Z."/>
            <person name="Li S."/>
            <person name="Li X."/>
            <person name="Zheng H."/>
            <person name="Cong L."/>
            <person name="Lin L."/>
            <person name="Yin J."/>
            <person name="Geng J."/>
            <person name="Li G."/>
            <person name="Shi J."/>
            <person name="Liu J."/>
            <person name="Lv H."/>
            <person name="Li J."/>
            <person name="Wang J."/>
            <person name="Deng Y."/>
            <person name="Ran L."/>
            <person name="Shi X."/>
            <person name="Wang X."/>
            <person name="Wu Q."/>
            <person name="Li C."/>
            <person name="Ren X."/>
            <person name="Wang J."/>
            <person name="Wang X."/>
            <person name="Li D."/>
            <person name="Liu D."/>
            <person name="Zhang X."/>
            <person name="Ji Z."/>
            <person name="Zhao W."/>
            <person name="Sun Y."/>
            <person name="Zhang Z."/>
            <person name="Bao J."/>
            <person name="Han Y."/>
            <person name="Dong L."/>
            <person name="Ji J."/>
            <person name="Chen P."/>
            <person name="Wu S."/>
            <person name="Liu J."/>
            <person name="Xiao Y."/>
            <person name="Bu D."/>
            <person name="Tan J."/>
            <person name="Yang L."/>
            <person name="Ye C."/>
            <person name="Zhang J."/>
            <person name="Xu J."/>
            <person name="Zhou Y."/>
            <person name="Yu Y."/>
            <person name="Zhang B."/>
            <person name="Zhuang S."/>
            <person name="Wei H."/>
            <person name="Liu B."/>
            <person name="Lei M."/>
            <person name="Yu H."/>
            <person name="Li Y."/>
            <person name="Xu H."/>
            <person name="Wei S."/>
            <person name="He X."/>
            <person name="Fang L."/>
            <person name="Zhang Z."/>
            <person name="Zhang Y."/>
            <person name="Huang X."/>
            <person name="Su Z."/>
            <person name="Tong W."/>
            <person name="Li J."/>
            <person name="Tong Z."/>
            <person name="Li S."/>
            <person name="Ye J."/>
            <person name="Wang L."/>
            <person name="Fang L."/>
            <person name="Lei T."/>
            <person name="Chen C."/>
            <person name="Chen H."/>
            <person name="Xu Z."/>
            <person name="Li H."/>
            <person name="Huang H."/>
            <person name="Zhang F."/>
            <person name="Xu H."/>
            <person name="Li N."/>
            <person name="Zhao C."/>
            <person name="Li S."/>
            <person name="Dong L."/>
            <person name="Huang Y."/>
            <person name="Li L."/>
            <person name="Xi Y."/>
            <person name="Qi Q."/>
            <person name="Li W."/>
            <person name="Zhang B."/>
            <person name="Hu W."/>
            <person name="Zhang Y."/>
            <person name="Tian X."/>
            <person name="Jiao Y."/>
            <person name="Liang X."/>
            <person name="Jin J."/>
            <person name="Gao L."/>
            <person name="Zheng W."/>
            <person name="Hao B."/>
            <person name="Liu S."/>
            <person name="Wang W."/>
            <person name="Yuan L."/>
            <person name="Cao M."/>
            <person name="McDermott J."/>
            <person name="Samudrala R."/>
            <person name="Wang J."/>
            <person name="Wong G.K."/>
            <person name="Yang H."/>
        </authorList>
    </citation>
    <scope>NUCLEOTIDE SEQUENCE [LARGE SCALE GENOMIC DNA]</scope>
    <source>
        <strain evidence="3">cv. 93-11</strain>
    </source>
</reference>
<protein>
    <submittedName>
        <fullName evidence="2">Uncharacterized protein</fullName>
    </submittedName>
</protein>
<evidence type="ECO:0000313" key="3">
    <source>
        <dbReference type="Proteomes" id="UP000007015"/>
    </source>
</evidence>
<feature type="region of interest" description="Disordered" evidence="1">
    <location>
        <begin position="133"/>
        <end position="163"/>
    </location>
</feature>
<feature type="compositionally biased region" description="Basic and acidic residues" evidence="1">
    <location>
        <begin position="133"/>
        <end position="147"/>
    </location>
</feature>
<dbReference type="PANTHER" id="PTHR35110:SF3">
    <property type="entry name" value="OS08G0360000 PROTEIN"/>
    <property type="match status" value="1"/>
</dbReference>
<proteinExistence type="predicted"/>
<name>B8BA20_ORYSI</name>
<keyword evidence="3" id="KW-1185">Reference proteome</keyword>
<dbReference type="PANTHER" id="PTHR35110">
    <property type="entry name" value="EXPRESSED PROTEIN"/>
    <property type="match status" value="1"/>
</dbReference>
<gene>
    <name evidence="2" type="ORF">OsI_28958</name>
</gene>
<evidence type="ECO:0000313" key="2">
    <source>
        <dbReference type="EMBL" id="EEC83459.1"/>
    </source>
</evidence>
<evidence type="ECO:0000256" key="1">
    <source>
        <dbReference type="SAM" id="MobiDB-lite"/>
    </source>
</evidence>
<accession>B8BA20</accession>